<reference evidence="9" key="1">
    <citation type="journal article" date="2020" name="mSystems">
        <title>Genome- and Community-Level Interaction Insights into Carbon Utilization and Element Cycling Functions of Hydrothermarchaeota in Hydrothermal Sediment.</title>
        <authorList>
            <person name="Zhou Z."/>
            <person name="Liu Y."/>
            <person name="Xu W."/>
            <person name="Pan J."/>
            <person name="Luo Z.H."/>
            <person name="Li M."/>
        </authorList>
    </citation>
    <scope>NUCLEOTIDE SEQUENCE [LARGE SCALE GENOMIC DNA]</scope>
    <source>
        <strain evidence="9">SpSt-769</strain>
    </source>
</reference>
<evidence type="ECO:0000256" key="6">
    <source>
        <dbReference type="SAM" id="Phobius"/>
    </source>
</evidence>
<evidence type="ECO:0000256" key="2">
    <source>
        <dbReference type="ARBA" id="ARBA00022475"/>
    </source>
</evidence>
<proteinExistence type="predicted"/>
<evidence type="ECO:0000259" key="8">
    <source>
        <dbReference type="Pfam" id="PF12704"/>
    </source>
</evidence>
<dbReference type="Pfam" id="PF12704">
    <property type="entry name" value="MacB_PCD"/>
    <property type="match status" value="1"/>
</dbReference>
<comment type="caution">
    <text evidence="9">The sequence shown here is derived from an EMBL/GenBank/DDBJ whole genome shotgun (WGS) entry which is preliminary data.</text>
</comment>
<evidence type="ECO:0000256" key="3">
    <source>
        <dbReference type="ARBA" id="ARBA00022692"/>
    </source>
</evidence>
<gene>
    <name evidence="9" type="ORF">ENV54_07695</name>
</gene>
<keyword evidence="2" id="KW-1003">Cell membrane</keyword>
<organism evidence="9">
    <name type="scientific">Desulfomonile tiedjei</name>
    <dbReference type="NCBI Taxonomy" id="2358"/>
    <lineage>
        <taxon>Bacteria</taxon>
        <taxon>Pseudomonadati</taxon>
        <taxon>Thermodesulfobacteriota</taxon>
        <taxon>Desulfomonilia</taxon>
        <taxon>Desulfomonilales</taxon>
        <taxon>Desulfomonilaceae</taxon>
        <taxon>Desulfomonile</taxon>
    </lineage>
</organism>
<feature type="domain" description="ABC3 transporter permease C-terminal" evidence="7">
    <location>
        <begin position="262"/>
        <end position="381"/>
    </location>
</feature>
<keyword evidence="4 6" id="KW-1133">Transmembrane helix</keyword>
<dbReference type="AlphaFoldDB" id="A0A7C4AS73"/>
<keyword evidence="3 6" id="KW-0812">Transmembrane</keyword>
<dbReference type="InterPro" id="IPR051125">
    <property type="entry name" value="ABC-4/HrtB_transporter"/>
</dbReference>
<protein>
    <submittedName>
        <fullName evidence="9">ABC transporter permease</fullName>
    </submittedName>
</protein>
<keyword evidence="5 6" id="KW-0472">Membrane</keyword>
<evidence type="ECO:0000256" key="1">
    <source>
        <dbReference type="ARBA" id="ARBA00004651"/>
    </source>
</evidence>
<dbReference type="PANTHER" id="PTHR43738:SF3">
    <property type="entry name" value="ABC TRANSPORTER PERMEASE"/>
    <property type="match status" value="1"/>
</dbReference>
<name>A0A7C4AS73_9BACT</name>
<dbReference type="EMBL" id="DTGT01000241">
    <property type="protein sequence ID" value="HGH61164.1"/>
    <property type="molecule type" value="Genomic_DNA"/>
</dbReference>
<evidence type="ECO:0000256" key="4">
    <source>
        <dbReference type="ARBA" id="ARBA00022989"/>
    </source>
</evidence>
<dbReference type="Pfam" id="PF02687">
    <property type="entry name" value="FtsX"/>
    <property type="match status" value="1"/>
</dbReference>
<feature type="domain" description="MacB-like periplasmic core" evidence="8">
    <location>
        <begin position="19"/>
        <end position="227"/>
    </location>
</feature>
<dbReference type="GO" id="GO:0005886">
    <property type="term" value="C:plasma membrane"/>
    <property type="evidence" value="ECO:0007669"/>
    <property type="project" value="UniProtKB-SubCell"/>
</dbReference>
<comment type="subcellular location">
    <subcellularLocation>
        <location evidence="1">Cell membrane</location>
        <topology evidence="1">Multi-pass membrane protein</topology>
    </subcellularLocation>
</comment>
<accession>A0A7C4AS73</accession>
<feature type="transmembrane region" description="Helical" evidence="6">
    <location>
        <begin position="302"/>
        <end position="330"/>
    </location>
</feature>
<dbReference type="InterPro" id="IPR025857">
    <property type="entry name" value="MacB_PCD"/>
</dbReference>
<evidence type="ECO:0000313" key="9">
    <source>
        <dbReference type="EMBL" id="HGH61164.1"/>
    </source>
</evidence>
<evidence type="ECO:0000259" key="7">
    <source>
        <dbReference type="Pfam" id="PF02687"/>
    </source>
</evidence>
<feature type="transmembrane region" description="Helical" evidence="6">
    <location>
        <begin position="256"/>
        <end position="281"/>
    </location>
</feature>
<dbReference type="InterPro" id="IPR003838">
    <property type="entry name" value="ABC3_permease_C"/>
</dbReference>
<sequence length="387" mass="41807">MAIPLQYAIRNIQSRRITTGLTAGGMALVSFVFAAVLMLAEGLEQTLTETGSPENVIVLRGSSETEVTSIIERDAASIIALQPETAMDETGEALAAREALVLVTLPKKGTDKATNVMVRGISRQSLPLRPQVKLAAGRYPRPGTHEVICGASISRSLNNGELGSTLRFALIDWQVVGIFDAGNTAFSSEIWADCDQLMSAFRRNAYTSILMRAPGQDAFNALKGRLEGDPRLSVQVKRETDFYRAQSEVMARFIRILGLATTIFFSVGAILGAMVTMYAAVANRTREIGTLRALGFHRFHILLAFLAESLFLGLLGGVVGVGVSSTLQFITISTLNWETFSELAFGFRLTPAIACATLGFSLFMGFCGGMLPAWRGARLNIVDALRI</sequence>
<feature type="transmembrane region" description="Helical" evidence="6">
    <location>
        <begin position="21"/>
        <end position="40"/>
    </location>
</feature>
<evidence type="ECO:0000256" key="5">
    <source>
        <dbReference type="ARBA" id="ARBA00023136"/>
    </source>
</evidence>
<dbReference type="PANTHER" id="PTHR43738">
    <property type="entry name" value="ABC TRANSPORTER, MEMBRANE PROTEIN"/>
    <property type="match status" value="1"/>
</dbReference>
<feature type="transmembrane region" description="Helical" evidence="6">
    <location>
        <begin position="350"/>
        <end position="371"/>
    </location>
</feature>